<evidence type="ECO:0000313" key="2">
    <source>
        <dbReference type="EMBL" id="MBB5696043.1"/>
    </source>
</evidence>
<evidence type="ECO:0000256" key="1">
    <source>
        <dbReference type="SAM" id="Phobius"/>
    </source>
</evidence>
<dbReference type="RefSeq" id="WP_184521150.1">
    <property type="nucleotide sequence ID" value="NZ_JACIJD010000028.1"/>
</dbReference>
<comment type="caution">
    <text evidence="2">The sequence shown here is derived from an EMBL/GenBank/DDBJ whole genome shotgun (WGS) entry which is preliminary data.</text>
</comment>
<keyword evidence="1" id="KW-0472">Membrane</keyword>
<name>A0A840YM72_9PROT</name>
<reference evidence="2 3" key="1">
    <citation type="submission" date="2020-08" db="EMBL/GenBank/DDBJ databases">
        <title>Genomic Encyclopedia of Type Strains, Phase IV (KMG-IV): sequencing the most valuable type-strain genomes for metagenomic binning, comparative biology and taxonomic classification.</title>
        <authorList>
            <person name="Goeker M."/>
        </authorList>
    </citation>
    <scope>NUCLEOTIDE SEQUENCE [LARGE SCALE GENOMIC DNA]</scope>
    <source>
        <strain evidence="2 3">DSM 25622</strain>
    </source>
</reference>
<accession>A0A840YM72</accession>
<evidence type="ECO:0000313" key="3">
    <source>
        <dbReference type="Proteomes" id="UP000580654"/>
    </source>
</evidence>
<proteinExistence type="predicted"/>
<sequence>MSQGAPPAEAVTYEDLAEAVASAQAEISEAVRRAELTRDPYRFVLGALFVSLGLFPRLVERMEEAAEAARVPMTSEEKAAFRRDVRDGLRQEAGNLARATTRRTALLAGAALALTALAGVGGGYLLGRSSVREEVAALNARLALPSDASRAWLELMRANPDPRPAIAAGAAWQDPATQRRAVEFRLWTDPPPATAPPRR</sequence>
<protein>
    <submittedName>
        <fullName evidence="2">Uncharacterized protein</fullName>
    </submittedName>
</protein>
<dbReference type="AlphaFoldDB" id="A0A840YM72"/>
<feature type="transmembrane region" description="Helical" evidence="1">
    <location>
        <begin position="105"/>
        <end position="126"/>
    </location>
</feature>
<organism evidence="2 3">
    <name type="scientific">Muricoccus pecuniae</name>
    <dbReference type="NCBI Taxonomy" id="693023"/>
    <lineage>
        <taxon>Bacteria</taxon>
        <taxon>Pseudomonadati</taxon>
        <taxon>Pseudomonadota</taxon>
        <taxon>Alphaproteobacteria</taxon>
        <taxon>Acetobacterales</taxon>
        <taxon>Roseomonadaceae</taxon>
        <taxon>Muricoccus</taxon>
    </lineage>
</organism>
<gene>
    <name evidence="2" type="ORF">FHS87_004111</name>
</gene>
<keyword evidence="1" id="KW-0812">Transmembrane</keyword>
<keyword evidence="1" id="KW-1133">Transmembrane helix</keyword>
<dbReference type="Proteomes" id="UP000580654">
    <property type="component" value="Unassembled WGS sequence"/>
</dbReference>
<dbReference type="EMBL" id="JACIJD010000028">
    <property type="protein sequence ID" value="MBB5696043.1"/>
    <property type="molecule type" value="Genomic_DNA"/>
</dbReference>
<keyword evidence="3" id="KW-1185">Reference proteome</keyword>